<dbReference type="Proteomes" id="UP000542342">
    <property type="component" value="Unassembled WGS sequence"/>
</dbReference>
<comment type="caution">
    <text evidence="2">The sequence shown here is derived from an EMBL/GenBank/DDBJ whole genome shotgun (WGS) entry which is preliminary data.</text>
</comment>
<organism evidence="2 3">
    <name type="scientific">Thermogemmata fonticola</name>
    <dbReference type="NCBI Taxonomy" id="2755323"/>
    <lineage>
        <taxon>Bacteria</taxon>
        <taxon>Pseudomonadati</taxon>
        <taxon>Planctomycetota</taxon>
        <taxon>Planctomycetia</taxon>
        <taxon>Gemmatales</taxon>
        <taxon>Gemmataceae</taxon>
        <taxon>Thermogemmata</taxon>
    </lineage>
</organism>
<evidence type="ECO:0000313" key="2">
    <source>
        <dbReference type="EMBL" id="MBA2227619.1"/>
    </source>
</evidence>
<proteinExistence type="predicted"/>
<gene>
    <name evidence="2" type="ORF">H0921_15785</name>
</gene>
<feature type="region of interest" description="Disordered" evidence="1">
    <location>
        <begin position="1"/>
        <end position="20"/>
    </location>
</feature>
<dbReference type="EMBL" id="JACEFB010000016">
    <property type="protein sequence ID" value="MBA2227619.1"/>
    <property type="molecule type" value="Genomic_DNA"/>
</dbReference>
<reference evidence="2 3" key="1">
    <citation type="submission" date="2020-07" db="EMBL/GenBank/DDBJ databases">
        <title>Thermogemmata thermophila gen. nov., sp. nov., a novel moderate thermophilic planctomycete from a Kamchatka hot spring.</title>
        <authorList>
            <person name="Elcheninov A.G."/>
            <person name="Podosokorskaya O.A."/>
            <person name="Kovaleva O.L."/>
            <person name="Novikov A."/>
            <person name="Bonch-Osmolovskaya E.A."/>
            <person name="Toshchakov S.V."/>
            <person name="Kublanov I.V."/>
        </authorList>
    </citation>
    <scope>NUCLEOTIDE SEQUENCE [LARGE SCALE GENOMIC DNA]</scope>
    <source>
        <strain evidence="2 3">2918</strain>
    </source>
</reference>
<sequence>MAVRLKLYNPPVEEPTPAPEPEVRVRLGDLLPLFAVAQRMNYVWLRDFLDDEVAITSDLYEVLQAFRENLPTPA</sequence>
<protein>
    <submittedName>
        <fullName evidence="2">Uncharacterized protein</fullName>
    </submittedName>
</protein>
<name>A0A7V9AD11_9BACT</name>
<accession>A0A7V9AD11</accession>
<evidence type="ECO:0000256" key="1">
    <source>
        <dbReference type="SAM" id="MobiDB-lite"/>
    </source>
</evidence>
<dbReference type="AlphaFoldDB" id="A0A7V9AD11"/>
<evidence type="ECO:0000313" key="3">
    <source>
        <dbReference type="Proteomes" id="UP000542342"/>
    </source>
</evidence>
<keyword evidence="3" id="KW-1185">Reference proteome</keyword>